<organism evidence="1">
    <name type="scientific">Anguilla anguilla</name>
    <name type="common">European freshwater eel</name>
    <name type="synonym">Muraena anguilla</name>
    <dbReference type="NCBI Taxonomy" id="7936"/>
    <lineage>
        <taxon>Eukaryota</taxon>
        <taxon>Metazoa</taxon>
        <taxon>Chordata</taxon>
        <taxon>Craniata</taxon>
        <taxon>Vertebrata</taxon>
        <taxon>Euteleostomi</taxon>
        <taxon>Actinopterygii</taxon>
        <taxon>Neopterygii</taxon>
        <taxon>Teleostei</taxon>
        <taxon>Anguilliformes</taxon>
        <taxon>Anguillidae</taxon>
        <taxon>Anguilla</taxon>
    </lineage>
</organism>
<dbReference type="AlphaFoldDB" id="A0A0E9U3F7"/>
<name>A0A0E9U3F7_ANGAN</name>
<reference evidence="1" key="2">
    <citation type="journal article" date="2015" name="Fish Shellfish Immunol.">
        <title>Early steps in the European eel (Anguilla anguilla)-Vibrio vulnificus interaction in the gills: Role of the RtxA13 toxin.</title>
        <authorList>
            <person name="Callol A."/>
            <person name="Pajuelo D."/>
            <person name="Ebbesson L."/>
            <person name="Teles M."/>
            <person name="MacKenzie S."/>
            <person name="Amaro C."/>
        </authorList>
    </citation>
    <scope>NUCLEOTIDE SEQUENCE</scope>
</reference>
<evidence type="ECO:0000313" key="1">
    <source>
        <dbReference type="EMBL" id="JAH60257.1"/>
    </source>
</evidence>
<protein>
    <submittedName>
        <fullName evidence="1">Uncharacterized protein</fullName>
    </submittedName>
</protein>
<proteinExistence type="predicted"/>
<accession>A0A0E9U3F7</accession>
<sequence length="37" mass="4517">MNQSWEIRGPHSLSEQQAFEQMYRLQRENLNKLNNLL</sequence>
<reference evidence="1" key="1">
    <citation type="submission" date="2014-11" db="EMBL/GenBank/DDBJ databases">
        <authorList>
            <person name="Amaro Gonzalez C."/>
        </authorList>
    </citation>
    <scope>NUCLEOTIDE SEQUENCE</scope>
</reference>
<dbReference type="EMBL" id="GBXM01048320">
    <property type="protein sequence ID" value="JAH60257.1"/>
    <property type="molecule type" value="Transcribed_RNA"/>
</dbReference>